<reference evidence="1" key="2">
    <citation type="submission" date="2020-09" db="EMBL/GenBank/DDBJ databases">
        <authorList>
            <person name="Sun Q."/>
            <person name="Ohkuma M."/>
        </authorList>
    </citation>
    <scope>NUCLEOTIDE SEQUENCE</scope>
    <source>
        <strain evidence="1">JCM 5016</strain>
    </source>
</reference>
<accession>A0A918RS96</accession>
<dbReference type="Proteomes" id="UP000623010">
    <property type="component" value="Unassembled WGS sequence"/>
</dbReference>
<keyword evidence="2" id="KW-1185">Reference proteome</keyword>
<dbReference type="RefSeq" id="WP_229880088.1">
    <property type="nucleotide sequence ID" value="NZ_BMWH01000029.1"/>
</dbReference>
<dbReference type="AlphaFoldDB" id="A0A918RS96"/>
<comment type="caution">
    <text evidence="1">The sequence shown here is derived from an EMBL/GenBank/DDBJ whole genome shotgun (WGS) entry which is preliminary data.</text>
</comment>
<gene>
    <name evidence="1" type="ORF">GCM10010389_55130</name>
</gene>
<organism evidence="1 2">
    <name type="scientific">Streptomyces echinoruber</name>
    <dbReference type="NCBI Taxonomy" id="68898"/>
    <lineage>
        <taxon>Bacteria</taxon>
        <taxon>Bacillati</taxon>
        <taxon>Actinomycetota</taxon>
        <taxon>Actinomycetes</taxon>
        <taxon>Kitasatosporales</taxon>
        <taxon>Streptomycetaceae</taxon>
        <taxon>Streptomyces</taxon>
    </lineage>
</organism>
<name>A0A918RS96_9ACTN</name>
<evidence type="ECO:0000313" key="2">
    <source>
        <dbReference type="Proteomes" id="UP000623010"/>
    </source>
</evidence>
<evidence type="ECO:0000313" key="1">
    <source>
        <dbReference type="EMBL" id="GHA09054.1"/>
    </source>
</evidence>
<dbReference type="EMBL" id="BMWH01000029">
    <property type="protein sequence ID" value="GHA09054.1"/>
    <property type="molecule type" value="Genomic_DNA"/>
</dbReference>
<sequence length="58" mass="6523">MEYRDGVAAEHYQTLTVSQEKVLRAFLGWAAGRQGWRDSFRWNNIGAMFEVSAADATG</sequence>
<protein>
    <submittedName>
        <fullName evidence="1">Uncharacterized protein</fullName>
    </submittedName>
</protein>
<proteinExistence type="predicted"/>
<reference evidence="1" key="1">
    <citation type="journal article" date="2014" name="Int. J. Syst. Evol. Microbiol.">
        <title>Complete genome sequence of Corynebacterium casei LMG S-19264T (=DSM 44701T), isolated from a smear-ripened cheese.</title>
        <authorList>
            <consortium name="US DOE Joint Genome Institute (JGI-PGF)"/>
            <person name="Walter F."/>
            <person name="Albersmeier A."/>
            <person name="Kalinowski J."/>
            <person name="Ruckert C."/>
        </authorList>
    </citation>
    <scope>NUCLEOTIDE SEQUENCE</scope>
    <source>
        <strain evidence="1">JCM 5016</strain>
    </source>
</reference>